<proteinExistence type="predicted"/>
<sequence length="186" mass="20563">MLFAAIASVLLAIRLGVSAAPTASPAPLSTTTHPNLQWTGPPSAIPQLKPAFTAKIDWDLNNNHTVETQSGLRISIWGREGIWYDTKGRPFGKIIRATDDGIIPPGTNYLELQIYYVVELDDGYWAYVKHTGSAILRKTQNGVVRVETASPKYKWLNLIDFVAPGTFNGTEIMTVHHYFPNSDLPN</sequence>
<feature type="chain" id="PRO_5040211368" evidence="1">
    <location>
        <begin position="20"/>
        <end position="186"/>
    </location>
</feature>
<dbReference type="AlphaFoldDB" id="A0A9P4JZJ6"/>
<organism evidence="2 3">
    <name type="scientific">Lojkania enalia</name>
    <dbReference type="NCBI Taxonomy" id="147567"/>
    <lineage>
        <taxon>Eukaryota</taxon>
        <taxon>Fungi</taxon>
        <taxon>Dikarya</taxon>
        <taxon>Ascomycota</taxon>
        <taxon>Pezizomycotina</taxon>
        <taxon>Dothideomycetes</taxon>
        <taxon>Pleosporomycetidae</taxon>
        <taxon>Pleosporales</taxon>
        <taxon>Pleosporales incertae sedis</taxon>
        <taxon>Lojkania</taxon>
    </lineage>
</organism>
<evidence type="ECO:0000256" key="1">
    <source>
        <dbReference type="SAM" id="SignalP"/>
    </source>
</evidence>
<dbReference type="Pfam" id="PF11578">
    <property type="entry name" value="DUF3237"/>
    <property type="match status" value="1"/>
</dbReference>
<name>A0A9P4JZJ6_9PLEO</name>
<dbReference type="OrthoDB" id="5231894at2759"/>
<dbReference type="Proteomes" id="UP000800093">
    <property type="component" value="Unassembled WGS sequence"/>
</dbReference>
<gene>
    <name evidence="2" type="ORF">CC78DRAFT_555744</name>
</gene>
<dbReference type="EMBL" id="ML986689">
    <property type="protein sequence ID" value="KAF2260124.1"/>
    <property type="molecule type" value="Genomic_DNA"/>
</dbReference>
<feature type="signal peptide" evidence="1">
    <location>
        <begin position="1"/>
        <end position="19"/>
    </location>
</feature>
<keyword evidence="1" id="KW-0732">Signal</keyword>
<evidence type="ECO:0000313" key="2">
    <source>
        <dbReference type="EMBL" id="KAF2260124.1"/>
    </source>
</evidence>
<accession>A0A9P4JZJ6</accession>
<evidence type="ECO:0000313" key="3">
    <source>
        <dbReference type="Proteomes" id="UP000800093"/>
    </source>
</evidence>
<reference evidence="3" key="1">
    <citation type="journal article" date="2020" name="Stud. Mycol.">
        <title>101 Dothideomycetes genomes: A test case for predicting lifestyles and emergence of pathogens.</title>
        <authorList>
            <person name="Haridas S."/>
            <person name="Albert R."/>
            <person name="Binder M."/>
            <person name="Bloem J."/>
            <person name="LaButti K."/>
            <person name="Salamov A."/>
            <person name="Andreopoulos B."/>
            <person name="Baker S."/>
            <person name="Barry K."/>
            <person name="Bills G."/>
            <person name="Bluhm B."/>
            <person name="Cannon C."/>
            <person name="Castanera R."/>
            <person name="Culley D."/>
            <person name="Daum C."/>
            <person name="Ezra D."/>
            <person name="Gonzalez J."/>
            <person name="Henrissat B."/>
            <person name="Kuo A."/>
            <person name="Liang C."/>
            <person name="Lipzen A."/>
            <person name="Lutzoni F."/>
            <person name="Magnuson J."/>
            <person name="Mondo S."/>
            <person name="Nolan M."/>
            <person name="Ohm R."/>
            <person name="Pangilinan J."/>
            <person name="Park H.-J."/>
            <person name="Ramirez L."/>
            <person name="Alfaro M."/>
            <person name="Sun H."/>
            <person name="Tritt A."/>
            <person name="Yoshinaga Y."/>
            <person name="Zwiers L.-H."/>
            <person name="Turgeon B."/>
            <person name="Goodwin S."/>
            <person name="Spatafora J."/>
            <person name="Crous P."/>
            <person name="Grigoriev I."/>
        </authorList>
    </citation>
    <scope>NUCLEOTIDE SEQUENCE [LARGE SCALE GENOMIC DNA]</scope>
    <source>
        <strain evidence="3">CBS 304.66</strain>
    </source>
</reference>
<protein>
    <submittedName>
        <fullName evidence="2">Uncharacterized protein</fullName>
    </submittedName>
</protein>
<keyword evidence="3" id="KW-1185">Reference proteome</keyword>
<dbReference type="Gene3D" id="2.40.160.20">
    <property type="match status" value="1"/>
</dbReference>
<comment type="caution">
    <text evidence="2">The sequence shown here is derived from an EMBL/GenBank/DDBJ whole genome shotgun (WGS) entry which is preliminary data.</text>
</comment>